<gene>
    <name evidence="2" type="ORF">JDV02_008807</name>
</gene>
<evidence type="ECO:0000256" key="1">
    <source>
        <dbReference type="SAM" id="SignalP"/>
    </source>
</evidence>
<dbReference type="AlphaFoldDB" id="A0A9Q8QQL0"/>
<keyword evidence="1" id="KW-0732">Signal</keyword>
<keyword evidence="3" id="KW-1185">Reference proteome</keyword>
<dbReference type="OrthoDB" id="10570039at2759"/>
<dbReference type="Proteomes" id="UP000829364">
    <property type="component" value="Chromosome 9"/>
</dbReference>
<dbReference type="SUPFAM" id="SSF56973">
    <property type="entry name" value="Aerolisin/ETX pore-forming domain"/>
    <property type="match status" value="1"/>
</dbReference>
<dbReference type="RefSeq" id="XP_047846445.1">
    <property type="nucleotide sequence ID" value="XM_047990438.1"/>
</dbReference>
<evidence type="ECO:0000313" key="2">
    <source>
        <dbReference type="EMBL" id="UNI22964.1"/>
    </source>
</evidence>
<evidence type="ECO:0000313" key="3">
    <source>
        <dbReference type="Proteomes" id="UP000829364"/>
    </source>
</evidence>
<organism evidence="2 3">
    <name type="scientific">Purpureocillium takamizusanense</name>
    <dbReference type="NCBI Taxonomy" id="2060973"/>
    <lineage>
        <taxon>Eukaryota</taxon>
        <taxon>Fungi</taxon>
        <taxon>Dikarya</taxon>
        <taxon>Ascomycota</taxon>
        <taxon>Pezizomycotina</taxon>
        <taxon>Sordariomycetes</taxon>
        <taxon>Hypocreomycetidae</taxon>
        <taxon>Hypocreales</taxon>
        <taxon>Ophiocordycipitaceae</taxon>
        <taxon>Purpureocillium</taxon>
    </lineage>
</organism>
<feature type="chain" id="PRO_5040338760" evidence="1">
    <location>
        <begin position="20"/>
        <end position="291"/>
    </location>
</feature>
<proteinExistence type="predicted"/>
<feature type="signal peptide" evidence="1">
    <location>
        <begin position="1"/>
        <end position="19"/>
    </location>
</feature>
<protein>
    <submittedName>
        <fullName evidence="2">Uncharacterized protein</fullName>
    </submittedName>
</protein>
<dbReference type="KEGG" id="ptkz:JDV02_008807"/>
<name>A0A9Q8QQL0_9HYPO</name>
<dbReference type="GeneID" id="72070752"/>
<sequence length="291" mass="32139">MFSSLVVSLLATVSALVTASPTTRTGGNSTRAPALWINGNFIDYTSPGVRCSPDEDVLSCATKLLGQMNVEQNATFGTHSLTVHLKSLYRARRFLFWIDAGYINIDYTVGVEGCNKSNPVVVSKAPLFFCNTGSCSEEFSFTHSQTESTTYGYSLDTSLQLGGKIKILTIGYNISFNFKREWSTSKTQSTTVKRVYNMKHGEICAATSIQANVDCRYSYMTLDKATWFHPNGRSDELSAGGLEALLGKDDYRITGELPEFLRALKSHSPVRLDVGTQARGFPWTIEGCMYR</sequence>
<dbReference type="EMBL" id="CP086362">
    <property type="protein sequence ID" value="UNI22964.1"/>
    <property type="molecule type" value="Genomic_DNA"/>
</dbReference>
<accession>A0A9Q8QQL0</accession>
<dbReference type="Gene3D" id="2.170.15.10">
    <property type="entry name" value="Proaerolysin, chain A, domain 3"/>
    <property type="match status" value="1"/>
</dbReference>
<reference evidence="2" key="1">
    <citation type="submission" date="2021-11" db="EMBL/GenBank/DDBJ databases">
        <title>Purpureocillium_takamizusanense_genome.</title>
        <authorList>
            <person name="Nguyen N.-H."/>
        </authorList>
    </citation>
    <scope>NUCLEOTIDE SEQUENCE</scope>
    <source>
        <strain evidence="2">PT3</strain>
    </source>
</reference>